<dbReference type="OrthoDB" id="9781367at2"/>
<name>U3U652_9GAMM</name>
<dbReference type="NCBIfam" id="TIGR00213">
    <property type="entry name" value="GmhB_yaeD"/>
    <property type="match status" value="1"/>
</dbReference>
<feature type="binding site" evidence="12">
    <location>
        <position position="11"/>
    </location>
    <ligand>
        <name>Mg(2+)</name>
        <dbReference type="ChEBI" id="CHEBI:18420"/>
    </ligand>
</feature>
<evidence type="ECO:0000256" key="6">
    <source>
        <dbReference type="ARBA" id="ARBA00023277"/>
    </source>
</evidence>
<dbReference type="GO" id="GO:0016791">
    <property type="term" value="F:phosphatase activity"/>
    <property type="evidence" value="ECO:0007669"/>
    <property type="project" value="InterPro"/>
</dbReference>
<feature type="binding site" evidence="12">
    <location>
        <position position="92"/>
    </location>
    <ligand>
        <name>Zn(2+)</name>
        <dbReference type="ChEBI" id="CHEBI:29105"/>
    </ligand>
</feature>
<sequence>MKNKVPAIFFDRDGTLNVDYGYVHTIDNFQFIHGTLDALLTLKKMNFALVLVTNQSGIARNLFTESQFLSLTAWMYRSLAHCDIILDGIYYCPHLPEAKLEIYRQKCECRKPKPGMLIAAQRHLNTDMTASYMVGDTLEDMQAAKMACIGTKVLVKSGQPITNKAKRAADWIINSLADLPENIKKKSFDKWKN</sequence>
<keyword evidence="6 9" id="KW-0119">Carbohydrate metabolism</keyword>
<keyword evidence="2 9" id="KW-0963">Cytoplasm</keyword>
<proteinExistence type="inferred from homology"/>
<evidence type="ECO:0000256" key="10">
    <source>
        <dbReference type="PIRSR" id="PIRSR004682-1"/>
    </source>
</evidence>
<dbReference type="EC" id="3.1.3.-" evidence="9"/>
<dbReference type="NCBIfam" id="NF006506">
    <property type="entry name" value="PRK08942.1"/>
    <property type="match status" value="1"/>
</dbReference>
<dbReference type="EMBL" id="AP012554">
    <property type="protein sequence ID" value="BAO00400.1"/>
    <property type="molecule type" value="Genomic_DNA"/>
</dbReference>
<evidence type="ECO:0000256" key="7">
    <source>
        <dbReference type="ARBA" id="ARBA00031828"/>
    </source>
</evidence>
<dbReference type="Pfam" id="PF13242">
    <property type="entry name" value="Hydrolase_like"/>
    <property type="match status" value="1"/>
</dbReference>
<dbReference type="Gene3D" id="3.40.50.1000">
    <property type="entry name" value="HAD superfamily/HAD-like"/>
    <property type="match status" value="1"/>
</dbReference>
<evidence type="ECO:0000256" key="12">
    <source>
        <dbReference type="PIRSR" id="PIRSR004682-4"/>
    </source>
</evidence>
<dbReference type="GO" id="GO:0046872">
    <property type="term" value="F:metal ion binding"/>
    <property type="evidence" value="ECO:0007669"/>
    <property type="project" value="UniProtKB-KW"/>
</dbReference>
<feature type="binding site" evidence="12">
    <location>
        <position position="94"/>
    </location>
    <ligand>
        <name>Zn(2+)</name>
        <dbReference type="ChEBI" id="CHEBI:29105"/>
    </ligand>
</feature>
<keyword evidence="14" id="KW-1185">Reference proteome</keyword>
<evidence type="ECO:0000313" key="14">
    <source>
        <dbReference type="Proteomes" id="UP000016900"/>
    </source>
</evidence>
<dbReference type="STRING" id="1235990.BMSBPS_0057"/>
<dbReference type="GO" id="GO:0005737">
    <property type="term" value="C:cytoplasm"/>
    <property type="evidence" value="ECO:0007669"/>
    <property type="project" value="UniProtKB-SubCell"/>
</dbReference>
<dbReference type="PANTHER" id="PTHR42891">
    <property type="entry name" value="D-GLYCERO-BETA-D-MANNO-HEPTOSE-1,7-BISPHOSPHATE 7-PHOSPHATASE"/>
    <property type="match status" value="1"/>
</dbReference>
<feature type="active site" description="Proton donor" evidence="10">
    <location>
        <position position="13"/>
    </location>
</feature>
<feature type="site" description="Contributes to substrate recognition" evidence="11">
    <location>
        <position position="110"/>
    </location>
</feature>
<dbReference type="NCBIfam" id="TIGR01656">
    <property type="entry name" value="Histidinol-ppas"/>
    <property type="match status" value="1"/>
</dbReference>
<comment type="subcellular location">
    <subcellularLocation>
        <location evidence="1 9">Cytoplasm</location>
    </subcellularLocation>
</comment>
<dbReference type="InterPro" id="IPR006549">
    <property type="entry name" value="HAD-SF_hydro_IIIA"/>
</dbReference>
<keyword evidence="4 9" id="KW-0378">Hydrolase</keyword>
<evidence type="ECO:0000256" key="2">
    <source>
        <dbReference type="ARBA" id="ARBA00022490"/>
    </source>
</evidence>
<reference evidence="13 14" key="1">
    <citation type="submission" date="2012-10" db="EMBL/GenBank/DDBJ databases">
        <title>Genome sequence of the symbiont of the pentatomidae stink bug Halyomorpha halys.</title>
        <authorList>
            <person name="Kobayashi H."/>
            <person name="Fujii-Muramatsu R."/>
            <person name="Takeishi K."/>
            <person name="Noda H."/>
        </authorList>
    </citation>
    <scope>NUCLEOTIDE SEQUENCE [LARGE SCALE GENOMIC DNA]</scope>
</reference>
<dbReference type="PIRSF" id="PIRSF004682">
    <property type="entry name" value="GmhB"/>
    <property type="match status" value="1"/>
</dbReference>
<dbReference type="PATRIC" id="fig|1235990.3.peg.426"/>
<keyword evidence="5 12" id="KW-0862">Zinc</keyword>
<evidence type="ECO:0000256" key="8">
    <source>
        <dbReference type="ARBA" id="ARBA00061616"/>
    </source>
</evidence>
<dbReference type="AlphaFoldDB" id="U3U652"/>
<comment type="cofactor">
    <cofactor evidence="12">
        <name>Mg(2+)</name>
        <dbReference type="ChEBI" id="CHEBI:18420"/>
    </cofactor>
</comment>
<comment type="cofactor">
    <cofactor evidence="12">
        <name>Zn(2+)</name>
        <dbReference type="ChEBI" id="CHEBI:29105"/>
    </cofactor>
</comment>
<evidence type="ECO:0000256" key="5">
    <source>
        <dbReference type="ARBA" id="ARBA00022833"/>
    </source>
</evidence>
<dbReference type="InterPro" id="IPR023214">
    <property type="entry name" value="HAD_sf"/>
</dbReference>
<dbReference type="GO" id="GO:0005975">
    <property type="term" value="P:carbohydrate metabolic process"/>
    <property type="evidence" value="ECO:0007669"/>
    <property type="project" value="InterPro"/>
</dbReference>
<evidence type="ECO:0000313" key="13">
    <source>
        <dbReference type="EMBL" id="BAO00400.1"/>
    </source>
</evidence>
<dbReference type="Proteomes" id="UP000016900">
    <property type="component" value="Chromosome"/>
</dbReference>
<dbReference type="InterPro" id="IPR006543">
    <property type="entry name" value="Histidinol-phos"/>
</dbReference>
<dbReference type="PANTHER" id="PTHR42891:SF1">
    <property type="entry name" value="D-GLYCERO-BETA-D-MANNO-HEPTOSE-1,7-BISPHOSPHATE 7-PHOSPHATASE"/>
    <property type="match status" value="1"/>
</dbReference>
<accession>U3U652</accession>
<feature type="site" description="Stabilizes the phosphoryl group" evidence="11">
    <location>
        <position position="53"/>
    </location>
</feature>
<evidence type="ECO:0000256" key="11">
    <source>
        <dbReference type="PIRSR" id="PIRSR004682-3"/>
    </source>
</evidence>
<dbReference type="CDD" id="cd07503">
    <property type="entry name" value="HAD_HisB-N"/>
    <property type="match status" value="1"/>
</dbReference>
<dbReference type="RefSeq" id="WP_022564419.1">
    <property type="nucleotide sequence ID" value="NZ_CP010907.1"/>
</dbReference>
<feature type="active site" description="Nucleophile" evidence="10">
    <location>
        <position position="11"/>
    </location>
</feature>
<dbReference type="InterPro" id="IPR004446">
    <property type="entry name" value="Heptose_bisP_phosphatase"/>
</dbReference>
<dbReference type="SUPFAM" id="SSF56784">
    <property type="entry name" value="HAD-like"/>
    <property type="match status" value="1"/>
</dbReference>
<dbReference type="NCBIfam" id="TIGR01662">
    <property type="entry name" value="HAD-SF-IIIA"/>
    <property type="match status" value="1"/>
</dbReference>
<dbReference type="KEGG" id="pck:BMSBPS_0057"/>
<protein>
    <recommendedName>
        <fullName evidence="7 9">D,D-heptose 1,7-bisphosphate phosphatase</fullName>
        <ecNumber evidence="9">3.1.3.-</ecNumber>
    </recommendedName>
</protein>
<feature type="binding site" evidence="12">
    <location>
        <position position="136"/>
    </location>
    <ligand>
        <name>Mg(2+)</name>
        <dbReference type="ChEBI" id="CHEBI:18420"/>
    </ligand>
</feature>
<evidence type="ECO:0000256" key="1">
    <source>
        <dbReference type="ARBA" id="ARBA00004496"/>
    </source>
</evidence>
<feature type="binding site" evidence="12">
    <location>
        <position position="109"/>
    </location>
    <ligand>
        <name>Zn(2+)</name>
        <dbReference type="ChEBI" id="CHEBI:29105"/>
    </ligand>
</feature>
<dbReference type="eggNOG" id="COG0241">
    <property type="taxonomic scope" value="Bacteria"/>
</dbReference>
<organism evidence="13 14">
    <name type="scientific">Candidatus Pantoea carbekii</name>
    <dbReference type="NCBI Taxonomy" id="1235990"/>
    <lineage>
        <taxon>Bacteria</taxon>
        <taxon>Pseudomonadati</taxon>
        <taxon>Pseudomonadota</taxon>
        <taxon>Gammaproteobacteria</taxon>
        <taxon>Enterobacterales</taxon>
        <taxon>Erwiniaceae</taxon>
        <taxon>Pantoea</taxon>
    </lineage>
</organism>
<comment type="similarity">
    <text evidence="8 9">Belongs to the gmhB family.</text>
</comment>
<dbReference type="KEGG" id="hhs:HHS_04300"/>
<feature type="binding site" evidence="12">
    <location>
        <position position="107"/>
    </location>
    <ligand>
        <name>Zn(2+)</name>
        <dbReference type="ChEBI" id="CHEBI:29105"/>
    </ligand>
</feature>
<evidence type="ECO:0000256" key="3">
    <source>
        <dbReference type="ARBA" id="ARBA00022723"/>
    </source>
</evidence>
<keyword evidence="3 12" id="KW-0479">Metal-binding</keyword>
<feature type="binding site" evidence="12">
    <location>
        <position position="13"/>
    </location>
    <ligand>
        <name>Mg(2+)</name>
        <dbReference type="ChEBI" id="CHEBI:18420"/>
    </ligand>
</feature>
<dbReference type="InterPro" id="IPR036412">
    <property type="entry name" value="HAD-like_sf"/>
</dbReference>
<evidence type="ECO:0000256" key="9">
    <source>
        <dbReference type="PIRNR" id="PIRNR004682"/>
    </source>
</evidence>
<keyword evidence="12" id="KW-0460">Magnesium</keyword>
<evidence type="ECO:0000256" key="4">
    <source>
        <dbReference type="ARBA" id="ARBA00022801"/>
    </source>
</evidence>
<feature type="site" description="Stabilizes the phosphoryl group" evidence="11">
    <location>
        <position position="111"/>
    </location>
</feature>
<gene>
    <name evidence="13" type="ORF">HHS_04300</name>
</gene>
<dbReference type="FunFam" id="3.40.50.1000:FF:000037">
    <property type="entry name" value="D,D-heptose 1,7-bisphosphate phosphatase"/>
    <property type="match status" value="1"/>
</dbReference>